<name>A0A0N5DC22_THECL</name>
<dbReference type="OrthoDB" id="5863263at2759"/>
<proteinExistence type="predicted"/>
<feature type="transmembrane region" description="Helical" evidence="1">
    <location>
        <begin position="79"/>
        <end position="104"/>
    </location>
</feature>
<reference evidence="4" key="1">
    <citation type="submission" date="2017-02" db="UniProtKB">
        <authorList>
            <consortium name="WormBaseParasite"/>
        </authorList>
    </citation>
    <scope>IDENTIFICATION</scope>
</reference>
<evidence type="ECO:0000313" key="4">
    <source>
        <dbReference type="WBParaSite" id="TCLT_0001074101-mRNA-1"/>
    </source>
</evidence>
<evidence type="ECO:0000313" key="3">
    <source>
        <dbReference type="Proteomes" id="UP000276776"/>
    </source>
</evidence>
<dbReference type="WBParaSite" id="TCLT_0001074101-mRNA-1">
    <property type="protein sequence ID" value="TCLT_0001074101-mRNA-1"/>
    <property type="gene ID" value="TCLT_0001074101"/>
</dbReference>
<accession>A0A0N5DC22</accession>
<sequence>MQNLPARSIETLNGCCCFSLRSTVITLIIFSYLMYLCLSKSTVIIILIILTLICCNIAIMFLFVCIFGRKFGSFYDICLHGYLLSMVLLSLTGFFQAIYFPLSIVQTFRNWNSSLLLYRTILIVLSIITVIFQYCQRSFVESFLSYMQSNFV</sequence>
<dbReference type="OMA" id="PVMEHDF"/>
<dbReference type="Proteomes" id="UP000276776">
    <property type="component" value="Unassembled WGS sequence"/>
</dbReference>
<gene>
    <name evidence="2" type="ORF">TCLT_LOCUS10723</name>
</gene>
<protein>
    <submittedName>
        <fullName evidence="4">7TM GPCR serpentine receptor class x (Srx) domain-containing protein</fullName>
    </submittedName>
</protein>
<keyword evidence="1" id="KW-0812">Transmembrane</keyword>
<dbReference type="AlphaFoldDB" id="A0A0N5DC22"/>
<feature type="transmembrane region" description="Helical" evidence="1">
    <location>
        <begin position="116"/>
        <end position="135"/>
    </location>
</feature>
<evidence type="ECO:0000256" key="1">
    <source>
        <dbReference type="SAM" id="Phobius"/>
    </source>
</evidence>
<keyword evidence="3" id="KW-1185">Reference proteome</keyword>
<dbReference type="EMBL" id="UYYF01005301">
    <property type="protein sequence ID" value="VDN08437.1"/>
    <property type="molecule type" value="Genomic_DNA"/>
</dbReference>
<keyword evidence="1" id="KW-1133">Transmembrane helix</keyword>
<feature type="transmembrane region" description="Helical" evidence="1">
    <location>
        <begin position="12"/>
        <end position="35"/>
    </location>
</feature>
<organism evidence="4">
    <name type="scientific">Thelazia callipaeda</name>
    <name type="common">Oriental eyeworm</name>
    <name type="synonym">Parasitic nematode</name>
    <dbReference type="NCBI Taxonomy" id="103827"/>
    <lineage>
        <taxon>Eukaryota</taxon>
        <taxon>Metazoa</taxon>
        <taxon>Ecdysozoa</taxon>
        <taxon>Nematoda</taxon>
        <taxon>Chromadorea</taxon>
        <taxon>Rhabditida</taxon>
        <taxon>Spirurina</taxon>
        <taxon>Spiruromorpha</taxon>
        <taxon>Thelazioidea</taxon>
        <taxon>Thelaziidae</taxon>
        <taxon>Thelazia</taxon>
    </lineage>
</organism>
<keyword evidence="1" id="KW-0472">Membrane</keyword>
<feature type="transmembrane region" description="Helical" evidence="1">
    <location>
        <begin position="41"/>
        <end position="67"/>
    </location>
</feature>
<evidence type="ECO:0000313" key="2">
    <source>
        <dbReference type="EMBL" id="VDN08437.1"/>
    </source>
</evidence>
<reference evidence="2 3" key="2">
    <citation type="submission" date="2018-11" db="EMBL/GenBank/DDBJ databases">
        <authorList>
            <consortium name="Pathogen Informatics"/>
        </authorList>
    </citation>
    <scope>NUCLEOTIDE SEQUENCE [LARGE SCALE GENOMIC DNA]</scope>
</reference>